<feature type="region of interest" description="Disordered" evidence="1">
    <location>
        <begin position="197"/>
        <end position="217"/>
    </location>
</feature>
<gene>
    <name evidence="2" type="ORF">AVDCRST_MAG73-3301</name>
</gene>
<feature type="non-terminal residue" evidence="2">
    <location>
        <position position="217"/>
    </location>
</feature>
<feature type="region of interest" description="Disordered" evidence="1">
    <location>
        <begin position="1"/>
        <end position="166"/>
    </location>
</feature>
<feature type="compositionally biased region" description="Gly residues" evidence="1">
    <location>
        <begin position="1"/>
        <end position="11"/>
    </location>
</feature>
<evidence type="ECO:0000313" key="2">
    <source>
        <dbReference type="EMBL" id="CAA9556481.1"/>
    </source>
</evidence>
<feature type="compositionally biased region" description="Basic and acidic residues" evidence="1">
    <location>
        <begin position="127"/>
        <end position="142"/>
    </location>
</feature>
<protein>
    <submittedName>
        <fullName evidence="2">Uncharacterized protein</fullName>
    </submittedName>
</protein>
<dbReference type="AlphaFoldDB" id="A0A6J4UU19"/>
<name>A0A6J4UU19_9BACT</name>
<evidence type="ECO:0000256" key="1">
    <source>
        <dbReference type="SAM" id="MobiDB-lite"/>
    </source>
</evidence>
<proteinExistence type="predicted"/>
<accession>A0A6J4UU19</accession>
<feature type="compositionally biased region" description="Low complexity" evidence="1">
    <location>
        <begin position="197"/>
        <end position="208"/>
    </location>
</feature>
<organism evidence="2">
    <name type="scientific">uncultured Thermomicrobiales bacterium</name>
    <dbReference type="NCBI Taxonomy" id="1645740"/>
    <lineage>
        <taxon>Bacteria</taxon>
        <taxon>Pseudomonadati</taxon>
        <taxon>Thermomicrobiota</taxon>
        <taxon>Thermomicrobia</taxon>
        <taxon>Thermomicrobiales</taxon>
        <taxon>environmental samples</taxon>
    </lineage>
</organism>
<feature type="compositionally biased region" description="Low complexity" evidence="1">
    <location>
        <begin position="157"/>
        <end position="166"/>
    </location>
</feature>
<feature type="non-terminal residue" evidence="2">
    <location>
        <position position="1"/>
    </location>
</feature>
<feature type="compositionally biased region" description="Gly residues" evidence="1">
    <location>
        <begin position="44"/>
        <end position="54"/>
    </location>
</feature>
<dbReference type="EMBL" id="CADCWE010000220">
    <property type="protein sequence ID" value="CAA9556481.1"/>
    <property type="molecule type" value="Genomic_DNA"/>
</dbReference>
<reference evidence="2" key="1">
    <citation type="submission" date="2020-02" db="EMBL/GenBank/DDBJ databases">
        <authorList>
            <person name="Meier V. D."/>
        </authorList>
    </citation>
    <scope>NUCLEOTIDE SEQUENCE</scope>
    <source>
        <strain evidence="2">AVDCRST_MAG73</strain>
    </source>
</reference>
<feature type="compositionally biased region" description="Basic residues" evidence="1">
    <location>
        <begin position="68"/>
        <end position="79"/>
    </location>
</feature>
<sequence length="217" mass="22515">ADGRGRAGTGRAGTPSSRGVNPRPHRRAAVDPLRGLRDAPALGRGPGLSGGQGLRGRDRWAGLSGLRPARRPRPPPHLRRAPETAWADGPAPRPRPNGEPDPGRSGGWVGDRRSGGRAGAVRPALHRPPDLRHARPRGRDVLGRVGARQPAGGGRAGRPAPGARGAWPLPAAALAARLCGGAHPRDGWGGHHRALRAGLGAARGAPRVRGPPDRRRV</sequence>